<keyword evidence="2" id="KW-1185">Reference proteome</keyword>
<accession>A0A5N6RTE8</accession>
<dbReference type="OrthoDB" id="9411774at2759"/>
<gene>
    <name evidence="1" type="ORF">FH972_019129</name>
</gene>
<name>A0A5N6RTE8_9ROSI</name>
<proteinExistence type="predicted"/>
<sequence length="61" mass="6751">MKRSMTGRELDSMSTMANCLMLLSRGAEMDDFSSSPSRVFKCKTCNQQFPSFQPSAVTGGY</sequence>
<protein>
    <recommendedName>
        <fullName evidence="3">C2H2-type domain-containing protein</fullName>
    </recommendedName>
</protein>
<evidence type="ECO:0000313" key="1">
    <source>
        <dbReference type="EMBL" id="KAE8124224.1"/>
    </source>
</evidence>
<reference evidence="1 2" key="1">
    <citation type="submission" date="2019-06" db="EMBL/GenBank/DDBJ databases">
        <title>A chromosomal-level reference genome of Carpinus fangiana (Coryloideae, Betulaceae).</title>
        <authorList>
            <person name="Yang X."/>
            <person name="Wang Z."/>
            <person name="Zhang L."/>
            <person name="Hao G."/>
            <person name="Liu J."/>
            <person name="Yang Y."/>
        </authorList>
    </citation>
    <scope>NUCLEOTIDE SEQUENCE [LARGE SCALE GENOMIC DNA]</scope>
    <source>
        <strain evidence="1">Cfa_2016G</strain>
        <tissue evidence="1">Leaf</tissue>
    </source>
</reference>
<dbReference type="EMBL" id="CM017328">
    <property type="protein sequence ID" value="KAE8124224.1"/>
    <property type="molecule type" value="Genomic_DNA"/>
</dbReference>
<dbReference type="AlphaFoldDB" id="A0A5N6RTE8"/>
<dbReference type="Proteomes" id="UP000327013">
    <property type="component" value="Chromosome 8"/>
</dbReference>
<evidence type="ECO:0000313" key="2">
    <source>
        <dbReference type="Proteomes" id="UP000327013"/>
    </source>
</evidence>
<organism evidence="1 2">
    <name type="scientific">Carpinus fangiana</name>
    <dbReference type="NCBI Taxonomy" id="176857"/>
    <lineage>
        <taxon>Eukaryota</taxon>
        <taxon>Viridiplantae</taxon>
        <taxon>Streptophyta</taxon>
        <taxon>Embryophyta</taxon>
        <taxon>Tracheophyta</taxon>
        <taxon>Spermatophyta</taxon>
        <taxon>Magnoliopsida</taxon>
        <taxon>eudicotyledons</taxon>
        <taxon>Gunneridae</taxon>
        <taxon>Pentapetalae</taxon>
        <taxon>rosids</taxon>
        <taxon>fabids</taxon>
        <taxon>Fagales</taxon>
        <taxon>Betulaceae</taxon>
        <taxon>Carpinus</taxon>
    </lineage>
</organism>
<evidence type="ECO:0008006" key="3">
    <source>
        <dbReference type="Google" id="ProtNLM"/>
    </source>
</evidence>